<accession>A0A6M1RPN1</accession>
<evidence type="ECO:0000256" key="5">
    <source>
        <dbReference type="ARBA" id="ARBA00022729"/>
    </source>
</evidence>
<keyword evidence="7" id="KW-0119">Carbohydrate metabolism</keyword>
<reference evidence="11 12" key="1">
    <citation type="submission" date="2020-02" db="EMBL/GenBank/DDBJ databases">
        <title>Draft genome sequence of Limisphaera ngatamarikiensis NGM72.4T, a thermophilic Verrucomicrobia grouped in subdivision 3.</title>
        <authorList>
            <person name="Carere C.R."/>
            <person name="Steen J."/>
            <person name="Hugenholtz P."/>
            <person name="Stott M.B."/>
        </authorList>
    </citation>
    <scope>NUCLEOTIDE SEQUENCE [LARGE SCALE GENOMIC DNA]</scope>
    <source>
        <strain evidence="11 12">NGM72.4</strain>
    </source>
</reference>
<feature type="domain" description="GH10" evidence="10">
    <location>
        <begin position="87"/>
        <end position="381"/>
    </location>
</feature>
<evidence type="ECO:0000256" key="6">
    <source>
        <dbReference type="ARBA" id="ARBA00022801"/>
    </source>
</evidence>
<dbReference type="GO" id="GO:0031176">
    <property type="term" value="F:endo-1,4-beta-xylanase activity"/>
    <property type="evidence" value="ECO:0007669"/>
    <property type="project" value="UniProtKB-EC"/>
</dbReference>
<evidence type="ECO:0000256" key="8">
    <source>
        <dbReference type="ARBA" id="ARBA00023295"/>
    </source>
</evidence>
<dbReference type="EMBL" id="JAAKYA010000053">
    <property type="protein sequence ID" value="NGO39377.1"/>
    <property type="molecule type" value="Genomic_DNA"/>
</dbReference>
<keyword evidence="9" id="KW-0624">Polysaccharide degradation</keyword>
<evidence type="ECO:0000313" key="11">
    <source>
        <dbReference type="EMBL" id="NGO39377.1"/>
    </source>
</evidence>
<keyword evidence="4 11" id="KW-0858">Xylan degradation</keyword>
<comment type="caution">
    <text evidence="11">The sequence shown here is derived from an EMBL/GenBank/DDBJ whole genome shotgun (WGS) entry which is preliminary data.</text>
</comment>
<keyword evidence="6 11" id="KW-0378">Hydrolase</keyword>
<dbReference type="Proteomes" id="UP000477311">
    <property type="component" value="Unassembled WGS sequence"/>
</dbReference>
<dbReference type="SUPFAM" id="SSF51445">
    <property type="entry name" value="(Trans)glycosidases"/>
    <property type="match status" value="1"/>
</dbReference>
<dbReference type="PANTHER" id="PTHR31490">
    <property type="entry name" value="GLYCOSYL HYDROLASE"/>
    <property type="match status" value="1"/>
</dbReference>
<dbReference type="RefSeq" id="WP_165107364.1">
    <property type="nucleotide sequence ID" value="NZ_JAAKYA010000053.1"/>
</dbReference>
<evidence type="ECO:0000256" key="7">
    <source>
        <dbReference type="ARBA" id="ARBA00023277"/>
    </source>
</evidence>
<evidence type="ECO:0000256" key="9">
    <source>
        <dbReference type="ARBA" id="ARBA00023326"/>
    </source>
</evidence>
<protein>
    <recommendedName>
        <fullName evidence="3">endo-1,4-beta-xylanase</fullName>
        <ecNumber evidence="3">3.2.1.8</ecNumber>
    </recommendedName>
</protein>
<evidence type="ECO:0000256" key="3">
    <source>
        <dbReference type="ARBA" id="ARBA00012590"/>
    </source>
</evidence>
<dbReference type="Pfam" id="PF00331">
    <property type="entry name" value="Glyco_hydro_10"/>
    <property type="match status" value="1"/>
</dbReference>
<dbReference type="InterPro" id="IPR001000">
    <property type="entry name" value="GH10_dom"/>
</dbReference>
<name>A0A6M1RPN1_9BACT</name>
<evidence type="ECO:0000256" key="2">
    <source>
        <dbReference type="ARBA" id="ARBA00007495"/>
    </source>
</evidence>
<evidence type="ECO:0000259" key="10">
    <source>
        <dbReference type="PROSITE" id="PS51760"/>
    </source>
</evidence>
<dbReference type="SMART" id="SM00633">
    <property type="entry name" value="Glyco_10"/>
    <property type="match status" value="1"/>
</dbReference>
<dbReference type="AlphaFoldDB" id="A0A6M1RPN1"/>
<evidence type="ECO:0000256" key="1">
    <source>
        <dbReference type="ARBA" id="ARBA00000681"/>
    </source>
</evidence>
<dbReference type="PROSITE" id="PS51760">
    <property type="entry name" value="GH10_2"/>
    <property type="match status" value="1"/>
</dbReference>
<dbReference type="PANTHER" id="PTHR31490:SF88">
    <property type="entry name" value="BETA-XYLANASE"/>
    <property type="match status" value="1"/>
</dbReference>
<dbReference type="InterPro" id="IPR044846">
    <property type="entry name" value="GH10"/>
</dbReference>
<proteinExistence type="inferred from homology"/>
<keyword evidence="5" id="KW-0732">Signal</keyword>
<organism evidence="11 12">
    <name type="scientific">Limisphaera ngatamarikiensis</name>
    <dbReference type="NCBI Taxonomy" id="1324935"/>
    <lineage>
        <taxon>Bacteria</taxon>
        <taxon>Pseudomonadati</taxon>
        <taxon>Verrucomicrobiota</taxon>
        <taxon>Verrucomicrobiia</taxon>
        <taxon>Limisphaerales</taxon>
        <taxon>Limisphaeraceae</taxon>
        <taxon>Limisphaera</taxon>
    </lineage>
</organism>
<dbReference type="InterPro" id="IPR017853">
    <property type="entry name" value="GH"/>
</dbReference>
<evidence type="ECO:0000313" key="12">
    <source>
        <dbReference type="Proteomes" id="UP000477311"/>
    </source>
</evidence>
<evidence type="ECO:0000256" key="4">
    <source>
        <dbReference type="ARBA" id="ARBA00022651"/>
    </source>
</evidence>
<dbReference type="EC" id="3.2.1.8" evidence="3"/>
<gene>
    <name evidence="11" type="ORF">G4L39_08195</name>
</gene>
<dbReference type="GO" id="GO:0045493">
    <property type="term" value="P:xylan catabolic process"/>
    <property type="evidence" value="ECO:0007669"/>
    <property type="project" value="UniProtKB-KW"/>
</dbReference>
<comment type="similarity">
    <text evidence="2">Belongs to the glycosyl hydrolase 10 (cellulase F) family.</text>
</comment>
<comment type="catalytic activity">
    <reaction evidence="1">
        <text>Endohydrolysis of (1-&gt;4)-beta-D-xylosidic linkages in xylans.</text>
        <dbReference type="EC" id="3.2.1.8"/>
    </reaction>
</comment>
<keyword evidence="8 11" id="KW-0326">Glycosidase</keyword>
<sequence>MTRREFLKCGLAGSVAAPWMVRHALGASSGEDELLAEARNRIRRHRTRRRVLVLRDTGGRPLAGAHVRIEMLQHEFLFGCNCFGFGRNRDETLEQEYRERFAQLFNFATLGFYWARYEPRPGEPDHESIERVLTWTTARGIRCKGHPLVWDHPAGSPRWLPGDDAELARLVEARVRDIVKRFAGRLDVWDVVNEPTHLPDRVNQTRMALWGEKLGPIAYTRRPLEVAREAHPRATLLVNDYRLDRRYYEILDALRDRDGQPLFDAVGLQSHMHDGLWPPGRVWEICDRFAALGRPLHFTETTLVSGPRLGPGERWGATTPELEQQQADAVATFYTLVFAHPAVEALTWWDLSDRGAWQGAAAGLLRRDMSPKPAYERLHQLIRREWWTRAELETDATGSCAVEAFYGRHRIHIRHGSAPPVERDVDWSRHAPERTELTV</sequence>
<keyword evidence="12" id="KW-1185">Reference proteome</keyword>
<dbReference type="Gene3D" id="3.20.20.80">
    <property type="entry name" value="Glycosidases"/>
    <property type="match status" value="1"/>
</dbReference>